<dbReference type="PANTHER" id="PTHR10073">
    <property type="entry name" value="DNA MISMATCH REPAIR PROTEIN MLH, PMS, MUTL"/>
    <property type="match status" value="1"/>
</dbReference>
<dbReference type="NCBIfam" id="TIGR00585">
    <property type="entry name" value="mutl"/>
    <property type="match status" value="1"/>
</dbReference>
<evidence type="ECO:0000256" key="3">
    <source>
        <dbReference type="SAM" id="MobiDB-lite"/>
    </source>
</evidence>
<feature type="region of interest" description="Disordered" evidence="3">
    <location>
        <begin position="1165"/>
        <end position="1197"/>
    </location>
</feature>
<dbReference type="InterPro" id="IPR038973">
    <property type="entry name" value="MutL/Mlh/Pms-like"/>
</dbReference>
<name>A0A6J8CK35_MYTCO</name>
<dbReference type="InterPro" id="IPR036890">
    <property type="entry name" value="HATPase_C_sf"/>
</dbReference>
<dbReference type="GO" id="GO:0016887">
    <property type="term" value="F:ATP hydrolysis activity"/>
    <property type="evidence" value="ECO:0007669"/>
    <property type="project" value="InterPro"/>
</dbReference>
<dbReference type="GO" id="GO:0140664">
    <property type="term" value="F:ATP-dependent DNA damage sensor activity"/>
    <property type="evidence" value="ECO:0007669"/>
    <property type="project" value="InterPro"/>
</dbReference>
<dbReference type="InterPro" id="IPR042120">
    <property type="entry name" value="MutL_C_dimsub"/>
</dbReference>
<feature type="region of interest" description="Disordered" evidence="3">
    <location>
        <begin position="1461"/>
        <end position="1514"/>
    </location>
</feature>
<feature type="domain" description="DNA mismatch repair protein S5" evidence="5">
    <location>
        <begin position="214"/>
        <end position="354"/>
    </location>
</feature>
<dbReference type="InterPro" id="IPR013507">
    <property type="entry name" value="DNA_mismatch_S5_2-like"/>
</dbReference>
<dbReference type="Proteomes" id="UP000507470">
    <property type="component" value="Unassembled WGS sequence"/>
</dbReference>
<proteinExistence type="inferred from homology"/>
<dbReference type="Gene3D" id="3.30.230.10">
    <property type="match status" value="1"/>
</dbReference>
<feature type="region of interest" description="Disordered" evidence="3">
    <location>
        <begin position="651"/>
        <end position="683"/>
    </location>
</feature>
<dbReference type="GO" id="GO:0030983">
    <property type="term" value="F:mismatched DNA binding"/>
    <property type="evidence" value="ECO:0007669"/>
    <property type="project" value="InterPro"/>
</dbReference>
<dbReference type="Pfam" id="PF01119">
    <property type="entry name" value="DNA_mis_repair"/>
    <property type="match status" value="1"/>
</dbReference>
<evidence type="ECO:0000259" key="5">
    <source>
        <dbReference type="SMART" id="SM01340"/>
    </source>
</evidence>
<evidence type="ECO:0000256" key="2">
    <source>
        <dbReference type="ARBA" id="ARBA00022763"/>
    </source>
</evidence>
<dbReference type="InterPro" id="IPR014790">
    <property type="entry name" value="MutL_C"/>
</dbReference>
<dbReference type="Pfam" id="PF13589">
    <property type="entry name" value="HATPase_c_3"/>
    <property type="match status" value="1"/>
</dbReference>
<dbReference type="InterPro" id="IPR014721">
    <property type="entry name" value="Ribsml_uS5_D2-typ_fold_subgr"/>
</dbReference>
<sequence>MGDRITSLPVDVRSLLRTGVAITNVAQCVEELVVNALDAGATCVAIRVDLPCFKIQVVDNGKGIRQDDLQVVGERYATSKCHEVSDLENLHYYGYRGEALASLRDITSILEINSRSQTSTQTFCKIFQQGRALPISDSTVPRTSAGTTVTVHDLFYNLPVRKKCCNPALDLEKIRQKVESIALIKPSVSLSLRNDVSGHVVLQTHKTNSILNTFTYLFGPGKSKSLTEVSGKEVDFAIEGYIGKKGANKKDYQFIYINGRNVLKTKLHKVVNHQLSKSLILRRKLELSTNKFRGHIMNTSPTKTTDQHGIYVLNVSCPYKEYDITFEPAKTLVEFKNFDFLQHCLEKTVTDFLKKHNLHLGILAENFEKKDPKDFMDDKNEKEVTSKTDFVGLKFKPDISTKDRNGLFSKIVKRKVISDISSSIESPGSVLTSDEKESNTNDIIDMYNNDELFTPLDQQMKVTTPGSPKPVVFNSTIKTQSNSNGSTCLGKEISKDNTNSKRKDSCSEGELSEDPIPTQQRDKMSGKKNIICIDSPMVREAKINVSSLSKLRKRKSSENCTLLTKSLLEKQKKFTMLKELKCSEEQDTAADILEDLDFKSKNCSTEFGEMQNDVPVYTSSLQGLRKLRIKEPESMKGQISEHSLQSLRKYRLQSQTTKSDQVTNKPKNNAQQGNDMSGNLSNNCKDISERIVTNAEPAPGHLVENTTIKHVRQTHLHNENLFEDGKSDSSASICNFTSLKPHEKFHCQPVLGNKIDDDRLNDQADSLKYTSTISEMQNELQPSTSKDFSKSSPIDIEEACESIENCVAEIENIISKSNNRSNSINIPQKPLKFSPSREYENFTTISEEKKSKPKSFMSSERFIQTVHTFLPTEGSQSFNTTPVIHTPCGDTVKQGVYTIETKQKSTDADMGYTTSTPHTSVRQRSTFTLNQDSSSINQPLSLHSLTVPNSSCVELLSDSHFSLKSKSRFESVCLDRDITNKGLESDTEEHGICGTNEKSNEIYSVSKFVSKNQDLSFLSYFDVAESESLGVPQTCDNQHICDNNEVPFDVYMQFMCKKAKITYDNEIDSSLLCNESMPDVDESQPFNRQTQEFVVLEDSGIATDYKEIEISDDDDNEIDIEFQKFVPHFEEKTSVSPCLSEGFSPIIYTDESSPILETEGFLPSIDSEEDSQNNSEPHLEKTLAIEEPQSSKNARSSDYDIITDQTSSIIKSMEVESRLTEKSEDLMEHGMPSVYMPKRLFLLDTDKTSTPASKTYSLLEKKIIHKEYSGTNFEGSYDLSNEILSNSDSTNCYYKPQNSSSNAHSITENFYMVSQSSDEMFDSNANNSQKIPIKYRSKTDPTGTSMSETDEILGKLSDTYNGSKDVNIGEKQITNHSPPPSSTVRSDAEVFSPEGDSELKEVETKVTTIDSNTRSLITTPCSKAKSITMDDCFSPDGDSELRNVQVDCKTWIEMTDPTSGTKLYVNARSGHSVKSTEWTPPEDSNKHQTDDQFTPVQKERNFPDLSPESSKSLRSLMDQHLSKDDDDLGSVKWKNADHINSETRKVEDLFKEWENPVFNMPAKSMPTTQISHLTRASSKAHQALNPCVFDKDMLQNFKVLGQVDNKFIACSLQIGENNSSDKEMLCLIDQHAAHERIRLETLTKEAYAYDVKDGEKMVCCTELVSEEELTFPEEVIRVITSFAEEFRRIGIRFSSDKKKRDRIILHTVPSCFAQKDLSSGKMKKETSAIKAAEALIKEYAEVLQDTRGSRGRMPNTIHKALCSQACHGAIKFGDSLTLPECEELLKSLTKCKLPFQCAHGRPSVVPFDSAWR</sequence>
<dbReference type="GO" id="GO:0006298">
    <property type="term" value="P:mismatch repair"/>
    <property type="evidence" value="ECO:0007669"/>
    <property type="project" value="InterPro"/>
</dbReference>
<dbReference type="EMBL" id="CACVKT020005605">
    <property type="protein sequence ID" value="CAC5396171.1"/>
    <property type="molecule type" value="Genomic_DNA"/>
</dbReference>
<protein>
    <submittedName>
        <fullName evidence="6">MLH3</fullName>
    </submittedName>
</protein>
<evidence type="ECO:0000256" key="1">
    <source>
        <dbReference type="ARBA" id="ARBA00006082"/>
    </source>
</evidence>
<feature type="region of interest" description="Disordered" evidence="3">
    <location>
        <begin position="1370"/>
        <end position="1398"/>
    </location>
</feature>
<dbReference type="SMART" id="SM00853">
    <property type="entry name" value="MutL_C"/>
    <property type="match status" value="1"/>
</dbReference>
<dbReference type="GO" id="GO:0032300">
    <property type="term" value="C:mismatch repair complex"/>
    <property type="evidence" value="ECO:0007669"/>
    <property type="project" value="InterPro"/>
</dbReference>
<keyword evidence="2" id="KW-0227">DNA damage</keyword>
<keyword evidence="7" id="KW-1185">Reference proteome</keyword>
<dbReference type="PANTHER" id="PTHR10073:SF47">
    <property type="entry name" value="DNA MISMATCH REPAIR PROTEIN MLH3"/>
    <property type="match status" value="1"/>
</dbReference>
<feature type="domain" description="MutL C-terminal dimerisation" evidence="4">
    <location>
        <begin position="1599"/>
        <end position="1776"/>
    </location>
</feature>
<feature type="compositionally biased region" description="Polar residues" evidence="3">
    <location>
        <begin position="473"/>
        <end position="487"/>
    </location>
</feature>
<reference evidence="6 7" key="1">
    <citation type="submission" date="2020-06" db="EMBL/GenBank/DDBJ databases">
        <authorList>
            <person name="Li R."/>
            <person name="Bekaert M."/>
        </authorList>
    </citation>
    <scope>NUCLEOTIDE SEQUENCE [LARGE SCALE GENOMIC DNA]</scope>
    <source>
        <strain evidence="7">wild</strain>
    </source>
</reference>
<dbReference type="SMART" id="SM01340">
    <property type="entry name" value="DNA_mis_repair"/>
    <property type="match status" value="1"/>
</dbReference>
<feature type="compositionally biased region" description="Basic and acidic residues" evidence="3">
    <location>
        <begin position="492"/>
        <end position="506"/>
    </location>
</feature>
<dbReference type="InterPro" id="IPR037198">
    <property type="entry name" value="MutL_C_sf"/>
</dbReference>
<dbReference type="InterPro" id="IPR042121">
    <property type="entry name" value="MutL_C_regsub"/>
</dbReference>
<dbReference type="SUPFAM" id="SSF54211">
    <property type="entry name" value="Ribosomal protein S5 domain 2-like"/>
    <property type="match status" value="1"/>
</dbReference>
<evidence type="ECO:0000313" key="7">
    <source>
        <dbReference type="Proteomes" id="UP000507470"/>
    </source>
</evidence>
<dbReference type="InterPro" id="IPR020568">
    <property type="entry name" value="Ribosomal_Su5_D2-typ_SF"/>
</dbReference>
<dbReference type="InterPro" id="IPR002099">
    <property type="entry name" value="MutL/Mlh/PMS"/>
</dbReference>
<dbReference type="Gene3D" id="3.30.1540.20">
    <property type="entry name" value="MutL, C-terminal domain, dimerisation subdomain"/>
    <property type="match status" value="1"/>
</dbReference>
<organism evidence="6 7">
    <name type="scientific">Mytilus coruscus</name>
    <name type="common">Sea mussel</name>
    <dbReference type="NCBI Taxonomy" id="42192"/>
    <lineage>
        <taxon>Eukaryota</taxon>
        <taxon>Metazoa</taxon>
        <taxon>Spiralia</taxon>
        <taxon>Lophotrochozoa</taxon>
        <taxon>Mollusca</taxon>
        <taxon>Bivalvia</taxon>
        <taxon>Autobranchia</taxon>
        <taxon>Pteriomorphia</taxon>
        <taxon>Mytilida</taxon>
        <taxon>Mytiloidea</taxon>
        <taxon>Mytilidae</taxon>
        <taxon>Mytilinae</taxon>
        <taxon>Mytilus</taxon>
    </lineage>
</organism>
<comment type="similarity">
    <text evidence="1">Belongs to the DNA mismatch repair MutL/HexB family.</text>
</comment>
<dbReference type="GO" id="GO:0005524">
    <property type="term" value="F:ATP binding"/>
    <property type="evidence" value="ECO:0007669"/>
    <property type="project" value="InterPro"/>
</dbReference>
<feature type="region of interest" description="Disordered" evidence="3">
    <location>
        <begin position="460"/>
        <end position="527"/>
    </location>
</feature>
<dbReference type="Gene3D" id="3.30.565.10">
    <property type="entry name" value="Histidine kinase-like ATPase, C-terminal domain"/>
    <property type="match status" value="1"/>
</dbReference>
<dbReference type="Pfam" id="PF08676">
    <property type="entry name" value="MutL_C"/>
    <property type="match status" value="1"/>
</dbReference>
<gene>
    <name evidence="6" type="ORF">MCOR_30770</name>
</gene>
<accession>A0A6J8CK35</accession>
<evidence type="ECO:0000259" key="4">
    <source>
        <dbReference type="SMART" id="SM00853"/>
    </source>
</evidence>
<dbReference type="Gene3D" id="3.30.1370.100">
    <property type="entry name" value="MutL, C-terminal domain, regulatory subdomain"/>
    <property type="match status" value="1"/>
</dbReference>
<dbReference type="OrthoDB" id="429932at2759"/>
<dbReference type="SUPFAM" id="SSF55874">
    <property type="entry name" value="ATPase domain of HSP90 chaperone/DNA topoisomerase II/histidine kinase"/>
    <property type="match status" value="1"/>
</dbReference>
<dbReference type="SUPFAM" id="SSF118116">
    <property type="entry name" value="DNA mismatch repair protein MutL"/>
    <property type="match status" value="1"/>
</dbReference>
<evidence type="ECO:0000313" key="6">
    <source>
        <dbReference type="EMBL" id="CAC5396171.1"/>
    </source>
</evidence>